<keyword evidence="6" id="KW-0679">Respiratory chain</keyword>
<comment type="similarity">
    <text evidence="17">Belongs to the complex I subunit 5 family.</text>
</comment>
<dbReference type="GO" id="GO:0005743">
    <property type="term" value="C:mitochondrial inner membrane"/>
    <property type="evidence" value="ECO:0007669"/>
    <property type="project" value="UniProtKB-SubCell"/>
</dbReference>
<dbReference type="PANTHER" id="PTHR42829">
    <property type="entry name" value="NADH-UBIQUINONE OXIDOREDUCTASE CHAIN 5"/>
    <property type="match status" value="1"/>
</dbReference>
<dbReference type="AlphaFoldDB" id="A0A0S2M6J8"/>
<feature type="transmembrane region" description="Helical" evidence="17">
    <location>
        <begin position="538"/>
        <end position="557"/>
    </location>
</feature>
<feature type="transmembrane region" description="Helical" evidence="17">
    <location>
        <begin position="42"/>
        <end position="59"/>
    </location>
</feature>
<feature type="transmembrane region" description="Helical" evidence="17">
    <location>
        <begin position="429"/>
        <end position="454"/>
    </location>
</feature>
<dbReference type="GO" id="GO:0003954">
    <property type="term" value="F:NADH dehydrogenase activity"/>
    <property type="evidence" value="ECO:0007669"/>
    <property type="project" value="TreeGrafter"/>
</dbReference>
<keyword evidence="14 17" id="KW-0496">Mitochondrion</keyword>
<evidence type="ECO:0000256" key="16">
    <source>
        <dbReference type="ARBA" id="ARBA00049551"/>
    </source>
</evidence>
<evidence type="ECO:0000259" key="20">
    <source>
        <dbReference type="Pfam" id="PF06455"/>
    </source>
</evidence>
<evidence type="ECO:0000256" key="14">
    <source>
        <dbReference type="ARBA" id="ARBA00023128"/>
    </source>
</evidence>
<evidence type="ECO:0000256" key="9">
    <source>
        <dbReference type="ARBA" id="ARBA00022967"/>
    </source>
</evidence>
<accession>A0A0S2M6J8</accession>
<evidence type="ECO:0000313" key="21">
    <source>
        <dbReference type="EMBL" id="ALO70257.1"/>
    </source>
</evidence>
<keyword evidence="8" id="KW-0999">Mitochondrion inner membrane</keyword>
<keyword evidence="15 17" id="KW-0472">Membrane</keyword>
<gene>
    <name evidence="21" type="primary">nad5</name>
</gene>
<dbReference type="PANTHER" id="PTHR42829:SF2">
    <property type="entry name" value="NADH-UBIQUINONE OXIDOREDUCTASE CHAIN 5"/>
    <property type="match status" value="1"/>
</dbReference>
<feature type="transmembrane region" description="Helical" evidence="17">
    <location>
        <begin position="254"/>
        <end position="272"/>
    </location>
</feature>
<feature type="transmembrane region" description="Helical" evidence="17">
    <location>
        <begin position="200"/>
        <end position="220"/>
    </location>
</feature>
<feature type="transmembrane region" description="Helical" evidence="17">
    <location>
        <begin position="71"/>
        <end position="89"/>
    </location>
</feature>
<evidence type="ECO:0000256" key="1">
    <source>
        <dbReference type="ARBA" id="ARBA00003257"/>
    </source>
</evidence>
<feature type="transmembrane region" description="Helical" evidence="17">
    <location>
        <begin position="278"/>
        <end position="297"/>
    </location>
</feature>
<dbReference type="InterPro" id="IPR001750">
    <property type="entry name" value="ND/Mrp_TM"/>
</dbReference>
<dbReference type="InterPro" id="IPR003945">
    <property type="entry name" value="NU5C-like"/>
</dbReference>
<evidence type="ECO:0000256" key="15">
    <source>
        <dbReference type="ARBA" id="ARBA00023136"/>
    </source>
</evidence>
<dbReference type="PRINTS" id="PR01434">
    <property type="entry name" value="NADHDHGNASE5"/>
</dbReference>
<organism evidence="21">
    <name type="scientific">Aleochara sp. 2 EF-2015</name>
    <dbReference type="NCBI Taxonomy" id="1756844"/>
    <lineage>
        <taxon>Eukaryota</taxon>
        <taxon>Metazoa</taxon>
        <taxon>Ecdysozoa</taxon>
        <taxon>Arthropoda</taxon>
        <taxon>Hexapoda</taxon>
        <taxon>Insecta</taxon>
        <taxon>Pterygota</taxon>
        <taxon>Neoptera</taxon>
        <taxon>Endopterygota</taxon>
        <taxon>Coleoptera</taxon>
        <taxon>Polyphaga</taxon>
        <taxon>Staphyliniformia</taxon>
        <taxon>Staphylinidae</taxon>
        <taxon>Tachyporinae group</taxon>
        <taxon>Aleocharinae</taxon>
        <taxon>Aleocharini</taxon>
        <taxon>Aleochara</taxon>
    </lineage>
</organism>
<sequence>MLLFILSIYFMILDYSMFLELSMLNINSCSISMTLLFDWMSLLFMSFVLFISSMVIFYSKEYMEGDNNINRFIMLVSMFVLSMMLLIISPNLISILLGWDGLGLVSYCLVIYYQNIKSYSAGMLTALTNRIGDVALLLSIAWMLNYGSWNYIFYIEIMKNDFSMELISWLVVLAAMTKSAQIPFSSWLPAAMAAPTPVSSLVHSSTLVTAGVYLLIRFNLALNNSIMMFLLFIGCMTMFMSGLGANFEYDLKKIIALSTLSQLGLMMSILAMGEFHMAFFHLLTHALFKATLFMCAGNMIHNLSNCQDIRFMGNLINFMPLTCCFFNISNLALCGIPFLSGFYSKDMILEIVSMSYLNIFIYLIYFISTGLTVSYTMRLMYYTMFGDFNFLSMSGIGDKSMFMLKGMMGLIFFVISGGSILMWLMFPTPIFICLPMIMKLMALIVTILGALLGYEMANFNLHYSMNSLNLSKISFFLASMWNMPYLSTYGINFYPIYLGGLIYKNIDQGWSEYLGSQNIFKNLQLNSMFIQMIYNNNLKLFFMLSIFWVIFLMLLYLNSL</sequence>
<keyword evidence="13 17" id="KW-0830">Ubiquinone</keyword>
<evidence type="ECO:0000256" key="3">
    <source>
        <dbReference type="ARBA" id="ARBA00012944"/>
    </source>
</evidence>
<dbReference type="Pfam" id="PF06455">
    <property type="entry name" value="NADH5_C"/>
    <property type="match status" value="1"/>
</dbReference>
<dbReference type="GO" id="GO:0042773">
    <property type="term" value="P:ATP synthesis coupled electron transport"/>
    <property type="evidence" value="ECO:0007669"/>
    <property type="project" value="InterPro"/>
</dbReference>
<evidence type="ECO:0000259" key="18">
    <source>
        <dbReference type="Pfam" id="PF00361"/>
    </source>
</evidence>
<evidence type="ECO:0000256" key="6">
    <source>
        <dbReference type="ARBA" id="ARBA00022660"/>
    </source>
</evidence>
<evidence type="ECO:0000256" key="7">
    <source>
        <dbReference type="ARBA" id="ARBA00022692"/>
    </source>
</evidence>
<reference evidence="21" key="1">
    <citation type="submission" date="2015-09" db="EMBL/GenBank/DDBJ databases">
        <title>Staphyliniformia phylogenetics from de novo mitogenomic assemblies.</title>
        <authorList>
            <person name="Favreau E.A."/>
            <person name="Linard B."/>
            <person name="Vogler A.P."/>
        </authorList>
    </citation>
    <scope>NUCLEOTIDE SEQUENCE</scope>
</reference>
<evidence type="ECO:0000256" key="17">
    <source>
        <dbReference type="RuleBase" id="RU003404"/>
    </source>
</evidence>
<dbReference type="EMBL" id="KT780622">
    <property type="protein sequence ID" value="ALO70257.1"/>
    <property type="molecule type" value="Genomic_DNA"/>
</dbReference>
<dbReference type="EC" id="7.1.1.2" evidence="3 17"/>
<keyword evidence="12 17" id="KW-0520">NAD</keyword>
<dbReference type="Pfam" id="PF00662">
    <property type="entry name" value="Proton_antipo_N"/>
    <property type="match status" value="1"/>
</dbReference>
<evidence type="ECO:0000256" key="10">
    <source>
        <dbReference type="ARBA" id="ARBA00022982"/>
    </source>
</evidence>
<feature type="transmembrane region" description="Helical" evidence="17">
    <location>
        <begin position="359"/>
        <end position="381"/>
    </location>
</feature>
<protein>
    <recommendedName>
        <fullName evidence="4 17">NADH-ubiquinone oxidoreductase chain 5</fullName>
        <ecNumber evidence="3 17">7.1.1.2</ecNumber>
    </recommendedName>
</protein>
<keyword evidence="9" id="KW-1278">Translocase</keyword>
<keyword evidence="11 17" id="KW-1133">Transmembrane helix</keyword>
<feature type="transmembrane region" description="Helical" evidence="17">
    <location>
        <begin position="226"/>
        <end position="247"/>
    </location>
</feature>
<feature type="transmembrane region" description="Helical" evidence="17">
    <location>
        <begin position="134"/>
        <end position="154"/>
    </location>
</feature>
<evidence type="ECO:0000256" key="5">
    <source>
        <dbReference type="ARBA" id="ARBA00022448"/>
    </source>
</evidence>
<evidence type="ECO:0000256" key="2">
    <source>
        <dbReference type="ARBA" id="ARBA00004448"/>
    </source>
</evidence>
<evidence type="ECO:0000256" key="8">
    <source>
        <dbReference type="ARBA" id="ARBA00022792"/>
    </source>
</evidence>
<evidence type="ECO:0000259" key="19">
    <source>
        <dbReference type="Pfam" id="PF00662"/>
    </source>
</evidence>
<comment type="function">
    <text evidence="17">Core subunit of the mitochondrial membrane respiratory chain NADH dehydrogenase (Complex I) which catalyzes electron transfer from NADH through the respiratory chain, using ubiquinone as an electron acceptor. Essential for the catalytic activity and assembly of complex I.</text>
</comment>
<proteinExistence type="inferred from homology"/>
<feature type="domain" description="NADH-Ubiquinone oxidoreductase (complex I) chain 5 N-terminal" evidence="19">
    <location>
        <begin position="24"/>
        <end position="72"/>
    </location>
</feature>
<dbReference type="GO" id="GO:0015990">
    <property type="term" value="P:electron transport coupled proton transport"/>
    <property type="evidence" value="ECO:0007669"/>
    <property type="project" value="TreeGrafter"/>
</dbReference>
<feature type="transmembrane region" description="Helical" evidence="17">
    <location>
        <begin position="402"/>
        <end position="423"/>
    </location>
</feature>
<evidence type="ECO:0000256" key="11">
    <source>
        <dbReference type="ARBA" id="ARBA00022989"/>
    </source>
</evidence>
<keyword evidence="7 17" id="KW-0812">Transmembrane</keyword>
<comment type="catalytic activity">
    <reaction evidence="16 17">
        <text>a ubiquinone + NADH + 5 H(+)(in) = a ubiquinol + NAD(+) + 4 H(+)(out)</text>
        <dbReference type="Rhea" id="RHEA:29091"/>
        <dbReference type="Rhea" id="RHEA-COMP:9565"/>
        <dbReference type="Rhea" id="RHEA-COMP:9566"/>
        <dbReference type="ChEBI" id="CHEBI:15378"/>
        <dbReference type="ChEBI" id="CHEBI:16389"/>
        <dbReference type="ChEBI" id="CHEBI:17976"/>
        <dbReference type="ChEBI" id="CHEBI:57540"/>
        <dbReference type="ChEBI" id="CHEBI:57945"/>
        <dbReference type="EC" id="7.1.1.2"/>
    </reaction>
</comment>
<name>A0A0S2M6J8_9COLE</name>
<feature type="domain" description="NADH dehydrogenase subunit 5 C-terminal" evidence="20">
    <location>
        <begin position="375"/>
        <end position="555"/>
    </location>
</feature>
<comment type="function">
    <text evidence="1">Core subunit of the mitochondrial membrane respiratory chain NADH dehydrogenase (Complex I) that is believed to belong to the minimal assembly required for catalysis. Complex I functions in the transfer of electrons from NADH to the respiratory chain. The immediate electron acceptor for the enzyme is believed to be ubiquinone.</text>
</comment>
<dbReference type="InterPro" id="IPR010934">
    <property type="entry name" value="NADH_DH_su5_C"/>
</dbReference>
<dbReference type="Pfam" id="PF00361">
    <property type="entry name" value="Proton_antipo_M"/>
    <property type="match status" value="1"/>
</dbReference>
<dbReference type="InterPro" id="IPR001516">
    <property type="entry name" value="Proton_antipo_N"/>
</dbReference>
<evidence type="ECO:0000256" key="12">
    <source>
        <dbReference type="ARBA" id="ARBA00023027"/>
    </source>
</evidence>
<keyword evidence="5 17" id="KW-0813">Transport</keyword>
<geneLocation type="mitochondrion" evidence="21"/>
<feature type="transmembrane region" description="Helical" evidence="17">
    <location>
        <begin position="166"/>
        <end position="188"/>
    </location>
</feature>
<feature type="transmembrane region" description="Helical" evidence="17">
    <location>
        <begin position="318"/>
        <end position="339"/>
    </location>
</feature>
<feature type="domain" description="NADH:quinone oxidoreductase/Mrp antiporter transmembrane" evidence="18">
    <location>
        <begin position="89"/>
        <end position="372"/>
    </location>
</feature>
<evidence type="ECO:0000256" key="13">
    <source>
        <dbReference type="ARBA" id="ARBA00023075"/>
    </source>
</evidence>
<feature type="transmembrane region" description="Helical" evidence="17">
    <location>
        <begin position="475"/>
        <end position="497"/>
    </location>
</feature>
<keyword evidence="10" id="KW-0249">Electron transport</keyword>
<comment type="subcellular location">
    <subcellularLocation>
        <location evidence="2">Mitochondrion inner membrane</location>
        <topology evidence="2">Multi-pass membrane protein</topology>
    </subcellularLocation>
</comment>
<dbReference type="GO" id="GO:0008137">
    <property type="term" value="F:NADH dehydrogenase (ubiquinone) activity"/>
    <property type="evidence" value="ECO:0007669"/>
    <property type="project" value="UniProtKB-EC"/>
</dbReference>
<evidence type="ECO:0000256" key="4">
    <source>
        <dbReference type="ARBA" id="ARBA00021096"/>
    </source>
</evidence>